<organism evidence="2 3">
    <name type="scientific">Siminovitchia sediminis</name>
    <dbReference type="NCBI Taxonomy" id="1274353"/>
    <lineage>
        <taxon>Bacteria</taxon>
        <taxon>Bacillati</taxon>
        <taxon>Bacillota</taxon>
        <taxon>Bacilli</taxon>
        <taxon>Bacillales</taxon>
        <taxon>Bacillaceae</taxon>
        <taxon>Siminovitchia</taxon>
    </lineage>
</organism>
<dbReference type="InterPro" id="IPR025711">
    <property type="entry name" value="PepSY"/>
</dbReference>
<name>A0ABW4KH77_9BACI</name>
<gene>
    <name evidence="2" type="ORF">ACFSCZ_07405</name>
</gene>
<sequence>MKFLQKKGTLILLAAAILMIVIFWQLAGRLSSAEPLSQTEAGELVQDLYGGKIIEVAEKNGTYHTVIQSDSGLYNVSVNRQSGEIAGIHKQEVEQQKKMSLSKNEIEEIVQAEFNGEIVSIDLEESDRPVYKVAVKEETAETTVTIDSLTGEIVDKARKEIPSSDDPSQGITKEQAVKIAKEQVNGKVDDVEFEESDGLLYYLIEIEMNNGSEATVQINAITEEVLSITWDD</sequence>
<dbReference type="RefSeq" id="WP_380773207.1">
    <property type="nucleotide sequence ID" value="NZ_JBHUEO010000017.1"/>
</dbReference>
<evidence type="ECO:0000313" key="2">
    <source>
        <dbReference type="EMBL" id="MFD1706581.1"/>
    </source>
</evidence>
<keyword evidence="3" id="KW-1185">Reference proteome</keyword>
<accession>A0ABW4KH77</accession>
<evidence type="ECO:0000259" key="1">
    <source>
        <dbReference type="Pfam" id="PF03413"/>
    </source>
</evidence>
<feature type="domain" description="PepSY" evidence="1">
    <location>
        <begin position="171"/>
        <end position="228"/>
    </location>
</feature>
<dbReference type="Pfam" id="PF03413">
    <property type="entry name" value="PepSY"/>
    <property type="match status" value="2"/>
</dbReference>
<dbReference type="EMBL" id="JBHUEO010000017">
    <property type="protein sequence ID" value="MFD1706581.1"/>
    <property type="molecule type" value="Genomic_DNA"/>
</dbReference>
<reference evidence="3" key="1">
    <citation type="journal article" date="2019" name="Int. J. Syst. Evol. Microbiol.">
        <title>The Global Catalogue of Microorganisms (GCM) 10K type strain sequencing project: providing services to taxonomists for standard genome sequencing and annotation.</title>
        <authorList>
            <consortium name="The Broad Institute Genomics Platform"/>
            <consortium name="The Broad Institute Genome Sequencing Center for Infectious Disease"/>
            <person name="Wu L."/>
            <person name="Ma J."/>
        </authorList>
    </citation>
    <scope>NUCLEOTIDE SEQUENCE [LARGE SCALE GENOMIC DNA]</scope>
    <source>
        <strain evidence="3">CGMCC 1.12295</strain>
    </source>
</reference>
<feature type="domain" description="PepSY" evidence="1">
    <location>
        <begin position="101"/>
        <end position="155"/>
    </location>
</feature>
<dbReference type="Gene3D" id="3.10.450.40">
    <property type="match status" value="2"/>
</dbReference>
<comment type="caution">
    <text evidence="2">The sequence shown here is derived from an EMBL/GenBank/DDBJ whole genome shotgun (WGS) entry which is preliminary data.</text>
</comment>
<proteinExistence type="predicted"/>
<dbReference type="Proteomes" id="UP001597301">
    <property type="component" value="Unassembled WGS sequence"/>
</dbReference>
<protein>
    <submittedName>
        <fullName evidence="2">PepSY domain-containing protein</fullName>
    </submittedName>
</protein>
<evidence type="ECO:0000313" key="3">
    <source>
        <dbReference type="Proteomes" id="UP001597301"/>
    </source>
</evidence>